<dbReference type="GO" id="GO:0045944">
    <property type="term" value="P:positive regulation of transcription by RNA polymerase II"/>
    <property type="evidence" value="ECO:0007669"/>
    <property type="project" value="TreeGrafter"/>
</dbReference>
<dbReference type="Proteomes" id="UP000224634">
    <property type="component" value="Unassembled WGS sequence"/>
</dbReference>
<dbReference type="PROSITE" id="PS50297">
    <property type="entry name" value="ANK_REP_REGION"/>
    <property type="match status" value="1"/>
</dbReference>
<gene>
    <name evidence="4" type="ORF">AJ80_07580</name>
</gene>
<dbReference type="EMBL" id="PDNA01000149">
    <property type="protein sequence ID" value="PGH10129.1"/>
    <property type="molecule type" value="Genomic_DNA"/>
</dbReference>
<feature type="repeat" description="ANK" evidence="3">
    <location>
        <begin position="225"/>
        <end position="254"/>
    </location>
</feature>
<dbReference type="InterPro" id="IPR002110">
    <property type="entry name" value="Ankyrin_rpt"/>
</dbReference>
<dbReference type="Gene3D" id="1.25.40.20">
    <property type="entry name" value="Ankyrin repeat-containing domain"/>
    <property type="match status" value="1"/>
</dbReference>
<sequence length="444" mass="48895">MAASNLLDLPLEVLELVISELVPLPRPYVGSSIRAAEYVQLRLVCHTIDDIVSRCFVRSFVLDHHSNYLIDSEWTLESVTWYLRTKAFIYLHHHHQQRRTKEEGALAQICAATEALSHVLSRTGDQTKVPSMRELVDYVATAALINLTFFDLAPLLLPKSSSSIQLKEDPQLGCGGLTTSSSDIGHAELLPLLALHEDTSLMATVLTLPENKGFDINYRSELFGSPLYNAAAVGSTDTVSWLISRGADVNQTGGQWHTALQAAAAHSFSTETLSILLSAGADINLQGGSRTQTAILAAAAAEDDEAVQLLLDQPDIDLSLVDYEKEGLAHHLCRAGDAKTLRKLFNVYPQLSVNQTSNSSGTPLHCVFGRRYYEFRPKHDRIVKMLLEHGADGFVVESSTSQGAVHWALDIANEARDDEDEEVPAAAHRLLAWAKERSDDFDEW</sequence>
<evidence type="ECO:0000256" key="1">
    <source>
        <dbReference type="ARBA" id="ARBA00022737"/>
    </source>
</evidence>
<dbReference type="InterPro" id="IPR036770">
    <property type="entry name" value="Ankyrin_rpt-contain_sf"/>
</dbReference>
<evidence type="ECO:0000313" key="4">
    <source>
        <dbReference type="EMBL" id="PGH10129.1"/>
    </source>
</evidence>
<evidence type="ECO:0000256" key="2">
    <source>
        <dbReference type="ARBA" id="ARBA00023043"/>
    </source>
</evidence>
<dbReference type="GO" id="GO:0005634">
    <property type="term" value="C:nucleus"/>
    <property type="evidence" value="ECO:0007669"/>
    <property type="project" value="TreeGrafter"/>
</dbReference>
<dbReference type="SMART" id="SM00248">
    <property type="entry name" value="ANK"/>
    <property type="match status" value="4"/>
</dbReference>
<dbReference type="STRING" id="1447883.A0A2B7XMD7"/>
<dbReference type="GO" id="GO:0000976">
    <property type="term" value="F:transcription cis-regulatory region binding"/>
    <property type="evidence" value="ECO:0007669"/>
    <property type="project" value="TreeGrafter"/>
</dbReference>
<dbReference type="SUPFAM" id="SSF48403">
    <property type="entry name" value="Ankyrin repeat"/>
    <property type="match status" value="1"/>
</dbReference>
<dbReference type="Pfam" id="PF12796">
    <property type="entry name" value="Ank_2"/>
    <property type="match status" value="1"/>
</dbReference>
<organism evidence="4 5">
    <name type="scientific">Polytolypa hystricis (strain UAMH7299)</name>
    <dbReference type="NCBI Taxonomy" id="1447883"/>
    <lineage>
        <taxon>Eukaryota</taxon>
        <taxon>Fungi</taxon>
        <taxon>Dikarya</taxon>
        <taxon>Ascomycota</taxon>
        <taxon>Pezizomycotina</taxon>
        <taxon>Eurotiomycetes</taxon>
        <taxon>Eurotiomycetidae</taxon>
        <taxon>Onygenales</taxon>
        <taxon>Onygenales incertae sedis</taxon>
        <taxon>Polytolypa</taxon>
    </lineage>
</organism>
<evidence type="ECO:0000313" key="5">
    <source>
        <dbReference type="Proteomes" id="UP000224634"/>
    </source>
</evidence>
<name>A0A2B7XMD7_POLH7</name>
<reference evidence="4 5" key="1">
    <citation type="submission" date="2017-10" db="EMBL/GenBank/DDBJ databases">
        <title>Comparative genomics in systemic dimorphic fungi from Ajellomycetaceae.</title>
        <authorList>
            <person name="Munoz J.F."/>
            <person name="Mcewen J.G."/>
            <person name="Clay O.K."/>
            <person name="Cuomo C.A."/>
        </authorList>
    </citation>
    <scope>NUCLEOTIDE SEQUENCE [LARGE SCALE GENOMIC DNA]</scope>
    <source>
        <strain evidence="4 5">UAMH7299</strain>
    </source>
</reference>
<dbReference type="AlphaFoldDB" id="A0A2B7XMD7"/>
<evidence type="ECO:0000256" key="3">
    <source>
        <dbReference type="PROSITE-ProRule" id="PRU00023"/>
    </source>
</evidence>
<proteinExistence type="predicted"/>
<dbReference type="PANTHER" id="PTHR24193:SF121">
    <property type="entry name" value="ADA2A-CONTAINING COMPLEX COMPONENT 3, ISOFORM D"/>
    <property type="match status" value="1"/>
</dbReference>
<protein>
    <submittedName>
        <fullName evidence="4">Uncharacterized protein</fullName>
    </submittedName>
</protein>
<dbReference type="PANTHER" id="PTHR24193">
    <property type="entry name" value="ANKYRIN REPEAT PROTEIN"/>
    <property type="match status" value="1"/>
</dbReference>
<keyword evidence="1" id="KW-0677">Repeat</keyword>
<accession>A0A2B7XMD7</accession>
<dbReference type="InterPro" id="IPR050663">
    <property type="entry name" value="Ankyrin-SOCS_Box"/>
</dbReference>
<keyword evidence="2 3" id="KW-0040">ANK repeat</keyword>
<comment type="caution">
    <text evidence="4">The sequence shown here is derived from an EMBL/GenBank/DDBJ whole genome shotgun (WGS) entry which is preliminary data.</text>
</comment>
<keyword evidence="5" id="KW-1185">Reference proteome</keyword>
<dbReference type="PROSITE" id="PS50088">
    <property type="entry name" value="ANK_REPEAT"/>
    <property type="match status" value="1"/>
</dbReference>
<dbReference type="OrthoDB" id="194358at2759"/>